<evidence type="ECO:0000313" key="5">
    <source>
        <dbReference type="Proteomes" id="UP000095283"/>
    </source>
</evidence>
<evidence type="ECO:0000313" key="6">
    <source>
        <dbReference type="WBParaSite" id="Hba_16337"/>
    </source>
</evidence>
<dbReference type="CDD" id="cd06157">
    <property type="entry name" value="NR_LBD"/>
    <property type="match status" value="1"/>
</dbReference>
<evidence type="ECO:0000256" key="2">
    <source>
        <dbReference type="ARBA" id="ARBA00023163"/>
    </source>
</evidence>
<protein>
    <submittedName>
        <fullName evidence="6">NR LBD domain-containing protein</fullName>
    </submittedName>
</protein>
<accession>A0A1I7XFP5</accession>
<name>A0A1I7XFP5_HETBA</name>
<dbReference type="InterPro" id="IPR025258">
    <property type="entry name" value="RH_dom"/>
</dbReference>
<keyword evidence="1" id="KW-0805">Transcription regulation</keyword>
<dbReference type="Proteomes" id="UP000095283">
    <property type="component" value="Unplaced"/>
</dbReference>
<dbReference type="AlphaFoldDB" id="A0A1I7XFP5"/>
<dbReference type="Pfam" id="PF13901">
    <property type="entry name" value="RH_dom"/>
    <property type="match status" value="1"/>
</dbReference>
<dbReference type="PANTHER" id="PTHR46587:SF5">
    <property type="entry name" value="NUCLEAR HORMONE RECEPTOR FAMILY"/>
    <property type="match status" value="1"/>
</dbReference>
<dbReference type="InterPro" id="IPR000536">
    <property type="entry name" value="Nucl_hrmn_rcpt_lig-bd"/>
</dbReference>
<evidence type="ECO:0000259" key="4">
    <source>
        <dbReference type="PROSITE" id="PS51843"/>
    </source>
</evidence>
<keyword evidence="5" id="KW-1185">Reference proteome</keyword>
<proteinExistence type="predicted"/>
<dbReference type="WBParaSite" id="Hba_16337">
    <property type="protein sequence ID" value="Hba_16337"/>
    <property type="gene ID" value="Hba_16337"/>
</dbReference>
<dbReference type="Pfam" id="PF00104">
    <property type="entry name" value="Hormone_recep"/>
    <property type="match status" value="1"/>
</dbReference>
<sequence>MSVRESPCGSNSVHDDSEILSMKSEHRCNPYITDSNSPVSPSSLVNTVFERLNALLPEEQINQQLDGCYENLFVDNLPPLPKVVSYEPYWRSIEENLKTLRQQDAEISKDLEQTNLSIYSTYITLCALEEARWLNDVSKDPELSRLVHEIDPQFPLAVNSTTHLFEQQEAVSSSTSAHESNIFPENSDNKFITDFRLDRNNTTSNFNCINRKRFLKQETVRDHRISTWMSDLIDHIDKLISIPCNFSTSEEMVCDGQVVKLRGSTEWAPPRDAWIFTLRKNDSEFPVCDRALRFLSDAFDQPAIHVSTVAPSLVEKIRILKHVIIMRKKLSCMWEFIKICSLAEDTITKNGNFVCRTHIFAIYVVTTNSSCSHTSRRRCFDATNVDHWHILSVMQNTVEKPVIPVTVQSVRGSKKLGNVSVSSASRTHNKTVRVLEARISRYSMRIRACRLAKCIAVGMDKKAVQPKREGQAIVSSAGKLASDRNLVAHGSDLEYDRPGHMVSPKLETDNLMSPSSAFTHVSGTPVSSLGDMFMPALPPSPPPNCGLITRQCYDYSDQKRRRRAMLCRSLEEILANDCVRFLHYDFLKSEDTAVRSIATAEDYTNLFQVQMVLMFEWAEKLPEFSLLSDPMDKTKLLRSFALRYILLDNVFHTMEMGYTDRVVLVNNNYMKPYELPECHVNELADETMVKMFMFGHETKAMLDDLIIPMMHMRLTVGEMMTLRMIMFWNPGNVGLTPQGVEVARGASNNAVRELHVYFEGEGITDVEHRIGNLLLLLPSFTKHVQFLYETVKLIPNFGKMNEWDSFMDDLLNGF</sequence>
<dbReference type="InterPro" id="IPR035500">
    <property type="entry name" value="NHR-like_dom_sf"/>
</dbReference>
<dbReference type="SMART" id="SM00430">
    <property type="entry name" value="HOLI"/>
    <property type="match status" value="1"/>
</dbReference>
<evidence type="ECO:0000256" key="1">
    <source>
        <dbReference type="ARBA" id="ARBA00023015"/>
    </source>
</evidence>
<reference evidence="6" key="1">
    <citation type="submission" date="2016-11" db="UniProtKB">
        <authorList>
            <consortium name="WormBaseParasite"/>
        </authorList>
    </citation>
    <scope>IDENTIFICATION</scope>
</reference>
<organism evidence="5 6">
    <name type="scientific">Heterorhabditis bacteriophora</name>
    <name type="common">Entomopathogenic nematode worm</name>
    <dbReference type="NCBI Taxonomy" id="37862"/>
    <lineage>
        <taxon>Eukaryota</taxon>
        <taxon>Metazoa</taxon>
        <taxon>Ecdysozoa</taxon>
        <taxon>Nematoda</taxon>
        <taxon>Chromadorea</taxon>
        <taxon>Rhabditida</taxon>
        <taxon>Rhabditina</taxon>
        <taxon>Rhabditomorpha</taxon>
        <taxon>Strongyloidea</taxon>
        <taxon>Heterorhabditidae</taxon>
        <taxon>Heterorhabditis</taxon>
    </lineage>
</organism>
<dbReference type="SUPFAM" id="SSF48508">
    <property type="entry name" value="Nuclear receptor ligand-binding domain"/>
    <property type="match status" value="1"/>
</dbReference>
<dbReference type="Gene3D" id="1.10.565.10">
    <property type="entry name" value="Retinoid X Receptor"/>
    <property type="match status" value="1"/>
</dbReference>
<dbReference type="PANTHER" id="PTHR46587">
    <property type="entry name" value="NUCLEAR HORMONE RECEPTOR FAMILY"/>
    <property type="match status" value="1"/>
</dbReference>
<dbReference type="PROSITE" id="PS51843">
    <property type="entry name" value="NR_LBD"/>
    <property type="match status" value="1"/>
</dbReference>
<keyword evidence="3" id="KW-0675">Receptor</keyword>
<feature type="domain" description="NR LBD" evidence="4">
    <location>
        <begin position="558"/>
        <end position="813"/>
    </location>
</feature>
<evidence type="ECO:0000256" key="3">
    <source>
        <dbReference type="ARBA" id="ARBA00023170"/>
    </source>
</evidence>
<dbReference type="SMART" id="SM01175">
    <property type="entry name" value="DUF4206"/>
    <property type="match status" value="1"/>
</dbReference>
<keyword evidence="2" id="KW-0804">Transcription</keyword>